<proteinExistence type="predicted"/>
<dbReference type="RefSeq" id="WP_035255625.1">
    <property type="nucleotide sequence ID" value="NZ_JFKE01000001.1"/>
</dbReference>
<reference evidence="1 2" key="1">
    <citation type="submission" date="2014-03" db="EMBL/GenBank/DDBJ databases">
        <title>Draft Genome Sequence of Actibacterium mucosum KCTC 23349, a Marine Alphaproteobacterium with Complex Ionic Requirements Isolated from Mediterranean Seawater at Malvarrosa Beach, Valencia, Spain.</title>
        <authorList>
            <person name="Arahal D.R."/>
            <person name="Shao Z."/>
            <person name="Lai Q."/>
            <person name="Pujalte M.J."/>
        </authorList>
    </citation>
    <scope>NUCLEOTIDE SEQUENCE [LARGE SCALE GENOMIC DNA]</scope>
    <source>
        <strain evidence="1 2">KCTC 23349</strain>
    </source>
</reference>
<evidence type="ECO:0000313" key="1">
    <source>
        <dbReference type="EMBL" id="KAJ57329.1"/>
    </source>
</evidence>
<dbReference type="Proteomes" id="UP000026249">
    <property type="component" value="Unassembled WGS sequence"/>
</dbReference>
<dbReference type="OrthoDB" id="7870971at2"/>
<sequence>MVTRLNLEDFTSPQDAPIVEPVDPAAVEGSEVFEKGYKAGWDDAVNAEHNVRLRVAADLEKSLRDAMFTFHEARADMLTSLAPLLDVMVDKLLPEKAQESFAQLLLEAVRRRADGLQVELQVSPENVKAVQSLFGDEVDPPDAAIVGQRHLAPGQAILRVGHSEEMIDQAAMLAEIKALFAGALNTHASQTQEENGHADPSHLAG</sequence>
<keyword evidence="2" id="KW-1185">Reference proteome</keyword>
<protein>
    <recommendedName>
        <fullName evidence="3">Flagellar assembly protein FliH/Type III secretion system HrpE domain-containing protein</fullName>
    </recommendedName>
</protein>
<evidence type="ECO:0000313" key="2">
    <source>
        <dbReference type="Proteomes" id="UP000026249"/>
    </source>
</evidence>
<dbReference type="AlphaFoldDB" id="A0A037ZML0"/>
<dbReference type="STRING" id="1454373.ACMU_02175"/>
<gene>
    <name evidence="1" type="ORF">ACMU_02175</name>
</gene>
<organism evidence="1 2">
    <name type="scientific">Actibacterium mucosum KCTC 23349</name>
    <dbReference type="NCBI Taxonomy" id="1454373"/>
    <lineage>
        <taxon>Bacteria</taxon>
        <taxon>Pseudomonadati</taxon>
        <taxon>Pseudomonadota</taxon>
        <taxon>Alphaproteobacteria</taxon>
        <taxon>Rhodobacterales</taxon>
        <taxon>Roseobacteraceae</taxon>
        <taxon>Actibacterium</taxon>
    </lineage>
</organism>
<comment type="caution">
    <text evidence="1">The sequence shown here is derived from an EMBL/GenBank/DDBJ whole genome shotgun (WGS) entry which is preliminary data.</text>
</comment>
<name>A0A037ZML0_9RHOB</name>
<accession>A0A037ZML0</accession>
<dbReference type="EMBL" id="JFKE01000001">
    <property type="protein sequence ID" value="KAJ57329.1"/>
    <property type="molecule type" value="Genomic_DNA"/>
</dbReference>
<evidence type="ECO:0008006" key="3">
    <source>
        <dbReference type="Google" id="ProtNLM"/>
    </source>
</evidence>